<proteinExistence type="predicted"/>
<accession>A0A1G2N8F4</accession>
<dbReference type="STRING" id="1802319.A2928_00145"/>
<protein>
    <submittedName>
        <fullName evidence="1">Uncharacterized protein</fullName>
    </submittedName>
</protein>
<evidence type="ECO:0000313" key="2">
    <source>
        <dbReference type="Proteomes" id="UP000176221"/>
    </source>
</evidence>
<gene>
    <name evidence="1" type="ORF">A2928_00145</name>
</gene>
<dbReference type="Proteomes" id="UP000176221">
    <property type="component" value="Unassembled WGS sequence"/>
</dbReference>
<reference evidence="1 2" key="1">
    <citation type="journal article" date="2016" name="Nat. Commun.">
        <title>Thousands of microbial genomes shed light on interconnected biogeochemical processes in an aquifer system.</title>
        <authorList>
            <person name="Anantharaman K."/>
            <person name="Brown C.T."/>
            <person name="Hug L.A."/>
            <person name="Sharon I."/>
            <person name="Castelle C.J."/>
            <person name="Probst A.J."/>
            <person name="Thomas B.C."/>
            <person name="Singh A."/>
            <person name="Wilkins M.J."/>
            <person name="Karaoz U."/>
            <person name="Brodie E.L."/>
            <person name="Williams K.H."/>
            <person name="Hubbard S.S."/>
            <person name="Banfield J.F."/>
        </authorList>
    </citation>
    <scope>NUCLEOTIDE SEQUENCE [LARGE SCALE GENOMIC DNA]</scope>
</reference>
<name>A0A1G2N8F4_9BACT</name>
<sequence>MKKPLLYVVPIIDTEGPTLGRSDMYDSWGSLLVGMKRLTGVIRDSLIDSHGRKLVMSWFLLDWIGYSKNDAEFSKRGHDARLYSVWDAYTKDILSDDTRLHTKDGLFWHYHHPPKDGRWGWNKDWNDSRWYEYILGRLILDRGYFPSIYRAGKYVQTNESSLWLEKYIPFDYSSVSPVKRDFCDWSQAPTDWHPYHPDRENYQKKGTMKRLIARSIPVAAKGGSGELDEMEVVKAFEEASMNGVAIFSYHSHDYYKSIEDEFVKAHKLVAKVASSFDVHWKYSNALDALRTFSRPQSSFEIKIEEYMPDVLKISLPHSLVGEEPFVIAENVKGEVERLDLEKIDEHFIAKVPKDAVLIGVGGSDTWGNAATAVYDVKTRSAR</sequence>
<dbReference type="AlphaFoldDB" id="A0A1G2N8F4"/>
<dbReference type="EMBL" id="MHRX01000047">
    <property type="protein sequence ID" value="OHA32404.1"/>
    <property type="molecule type" value="Genomic_DNA"/>
</dbReference>
<comment type="caution">
    <text evidence="1">The sequence shown here is derived from an EMBL/GenBank/DDBJ whole genome shotgun (WGS) entry which is preliminary data.</text>
</comment>
<evidence type="ECO:0000313" key="1">
    <source>
        <dbReference type="EMBL" id="OHA32404.1"/>
    </source>
</evidence>
<organism evidence="1 2">
    <name type="scientific">Candidatus Taylorbacteria bacterium RIFCSPLOWO2_01_FULL_45_15b</name>
    <dbReference type="NCBI Taxonomy" id="1802319"/>
    <lineage>
        <taxon>Bacteria</taxon>
        <taxon>Candidatus Tayloriibacteriota</taxon>
    </lineage>
</organism>